<keyword evidence="7" id="KW-1185">Reference proteome</keyword>
<organism evidence="6 7">
    <name type="scientific">Adlercreutzia muris</name>
    <dbReference type="NCBI Taxonomy" id="1796610"/>
    <lineage>
        <taxon>Bacteria</taxon>
        <taxon>Bacillati</taxon>
        <taxon>Actinomycetota</taxon>
        <taxon>Coriobacteriia</taxon>
        <taxon>Eggerthellales</taxon>
        <taxon>Eggerthellaceae</taxon>
        <taxon>Adlercreutzia</taxon>
    </lineage>
</organism>
<dbReference type="GO" id="GO:0006355">
    <property type="term" value="P:regulation of DNA-templated transcription"/>
    <property type="evidence" value="ECO:0007669"/>
    <property type="project" value="InterPro"/>
</dbReference>
<dbReference type="PROSITE" id="PS00622">
    <property type="entry name" value="HTH_LUXR_1"/>
    <property type="match status" value="1"/>
</dbReference>
<keyword evidence="4" id="KW-0812">Transmembrane</keyword>
<dbReference type="PRINTS" id="PR00038">
    <property type="entry name" value="HTHLUXR"/>
</dbReference>
<feature type="transmembrane region" description="Helical" evidence="4">
    <location>
        <begin position="162"/>
        <end position="186"/>
    </location>
</feature>
<dbReference type="EMBL" id="WAJS01000009">
    <property type="protein sequence ID" value="KAB1650783.1"/>
    <property type="molecule type" value="Genomic_DNA"/>
</dbReference>
<dbReference type="AlphaFoldDB" id="A0A7C8BVA2"/>
<feature type="transmembrane region" description="Helical" evidence="4">
    <location>
        <begin position="119"/>
        <end position="141"/>
    </location>
</feature>
<feature type="transmembrane region" description="Helical" evidence="4">
    <location>
        <begin position="372"/>
        <end position="397"/>
    </location>
</feature>
<feature type="transmembrane region" description="Helical" evidence="4">
    <location>
        <begin position="403"/>
        <end position="421"/>
    </location>
</feature>
<keyword evidence="1" id="KW-0805">Transcription regulation</keyword>
<feature type="transmembrane region" description="Helical" evidence="4">
    <location>
        <begin position="91"/>
        <end position="113"/>
    </location>
</feature>
<feature type="domain" description="HTH luxR-type" evidence="5">
    <location>
        <begin position="446"/>
        <end position="511"/>
    </location>
</feature>
<dbReference type="SUPFAM" id="SSF46894">
    <property type="entry name" value="C-terminal effector domain of the bipartite response regulators"/>
    <property type="match status" value="1"/>
</dbReference>
<dbReference type="PANTHER" id="PTHR44688">
    <property type="entry name" value="DNA-BINDING TRANSCRIPTIONAL ACTIVATOR DEVR_DOSR"/>
    <property type="match status" value="1"/>
</dbReference>
<dbReference type="CDD" id="cd06170">
    <property type="entry name" value="LuxR_C_like"/>
    <property type="match status" value="1"/>
</dbReference>
<reference evidence="6 7" key="1">
    <citation type="submission" date="2019-09" db="EMBL/GenBank/DDBJ databases">
        <title>Whole genome shotgun sequencing (WGS) of Ellagibacter isourolithinifaciens DSM 104140(T) and Adlercreutzia muris DSM 29508(T).</title>
        <authorList>
            <person name="Stoll D.A."/>
            <person name="Danylec N."/>
            <person name="Huch M."/>
        </authorList>
    </citation>
    <scope>NUCLEOTIDE SEQUENCE [LARGE SCALE GENOMIC DNA]</scope>
    <source>
        <strain evidence="6 7">DSM 29508</strain>
    </source>
</reference>
<dbReference type="PROSITE" id="PS50043">
    <property type="entry name" value="HTH_LUXR_2"/>
    <property type="match status" value="1"/>
</dbReference>
<dbReference type="Gene3D" id="1.10.10.10">
    <property type="entry name" value="Winged helix-like DNA-binding domain superfamily/Winged helix DNA-binding domain"/>
    <property type="match status" value="1"/>
</dbReference>
<feature type="transmembrane region" description="Helical" evidence="4">
    <location>
        <begin position="313"/>
        <end position="331"/>
    </location>
</feature>
<name>A0A7C8BVA2_9ACTN</name>
<keyword evidence="4" id="KW-0472">Membrane</keyword>
<evidence type="ECO:0000256" key="1">
    <source>
        <dbReference type="ARBA" id="ARBA00023015"/>
    </source>
</evidence>
<feature type="transmembrane region" description="Helical" evidence="4">
    <location>
        <begin position="266"/>
        <end position="286"/>
    </location>
</feature>
<keyword evidence="4" id="KW-1133">Transmembrane helix</keyword>
<dbReference type="Pfam" id="PF00196">
    <property type="entry name" value="GerE"/>
    <property type="match status" value="1"/>
</dbReference>
<feature type="transmembrane region" description="Helical" evidence="4">
    <location>
        <begin position="26"/>
        <end position="44"/>
    </location>
</feature>
<sequence length="514" mass="52508">MAGNERRLRGGLVGYPAPPQLRQARCAIIGFGCNQAFLFTMLYLDGSVAGPEHGFLADRADLLCLLAVMAATFALMLHRRCRSALLRAGDGLANLFAAPLVLALLALVALRALLPEAPWVGFALMEGLLVGVPLALLLCLWGRALGAVPIDRSVPEVFIGSALGAAVCFLVVALPVAEAALLLYALPLGSAWGLRALAATADGGAADGGAGGEGAAAAASAPSASDAPDDDASKLSGRILAGTVVFGLATGAIEAMTARAQAASHTSLSVTFVLFVLYCVAALQLYGGRPLSLGTRAVLPTGSSQETGPLGGAYRLAVLLMVGGFIAVPLLERVGVAGVAVVLAGYLGVFSVLVSLFLIMGRIAGRDATASIARGFAALFAGEILGVLAGAGALAAFGGAGSAPVLVTLAGVAALYAYLFLFTDRDLAALSVVVSKSDRFGEACARIAASAKLSKREAEILPLALRGRTAERIAGEFFISKNTVDTHLRRIYAKCGVHTRQELIDLGERTEGEL</sequence>
<dbReference type="InterPro" id="IPR016032">
    <property type="entry name" value="Sig_transdc_resp-reg_C-effctor"/>
</dbReference>
<feature type="transmembrane region" description="Helical" evidence="4">
    <location>
        <begin position="337"/>
        <end position="360"/>
    </location>
</feature>
<keyword evidence="2" id="KW-0238">DNA-binding</keyword>
<dbReference type="SMART" id="SM00421">
    <property type="entry name" value="HTH_LUXR"/>
    <property type="match status" value="1"/>
</dbReference>
<evidence type="ECO:0000256" key="2">
    <source>
        <dbReference type="ARBA" id="ARBA00023125"/>
    </source>
</evidence>
<gene>
    <name evidence="6" type="ORF">F8D48_03970</name>
</gene>
<dbReference type="PANTHER" id="PTHR44688:SF16">
    <property type="entry name" value="DNA-BINDING TRANSCRIPTIONAL ACTIVATOR DEVR_DOSR"/>
    <property type="match status" value="1"/>
</dbReference>
<evidence type="ECO:0000256" key="4">
    <source>
        <dbReference type="SAM" id="Phobius"/>
    </source>
</evidence>
<evidence type="ECO:0000256" key="3">
    <source>
        <dbReference type="ARBA" id="ARBA00023163"/>
    </source>
</evidence>
<feature type="transmembrane region" description="Helical" evidence="4">
    <location>
        <begin position="60"/>
        <end position="79"/>
    </location>
</feature>
<dbReference type="Proteomes" id="UP000479639">
    <property type="component" value="Unassembled WGS sequence"/>
</dbReference>
<evidence type="ECO:0000313" key="6">
    <source>
        <dbReference type="EMBL" id="KAB1650783.1"/>
    </source>
</evidence>
<comment type="caution">
    <text evidence="6">The sequence shown here is derived from an EMBL/GenBank/DDBJ whole genome shotgun (WGS) entry which is preliminary data.</text>
</comment>
<accession>A0A7C8BVA2</accession>
<keyword evidence="3" id="KW-0804">Transcription</keyword>
<evidence type="ECO:0000259" key="5">
    <source>
        <dbReference type="PROSITE" id="PS50043"/>
    </source>
</evidence>
<proteinExistence type="predicted"/>
<dbReference type="InterPro" id="IPR000792">
    <property type="entry name" value="Tscrpt_reg_LuxR_C"/>
</dbReference>
<protein>
    <submittedName>
        <fullName evidence="6">Helix-turn-helix transcriptional regulator</fullName>
    </submittedName>
</protein>
<evidence type="ECO:0000313" key="7">
    <source>
        <dbReference type="Proteomes" id="UP000479639"/>
    </source>
</evidence>
<dbReference type="InterPro" id="IPR036388">
    <property type="entry name" value="WH-like_DNA-bd_sf"/>
</dbReference>
<dbReference type="GO" id="GO:0003677">
    <property type="term" value="F:DNA binding"/>
    <property type="evidence" value="ECO:0007669"/>
    <property type="project" value="UniProtKB-KW"/>
</dbReference>